<feature type="compositionally biased region" description="Acidic residues" evidence="6">
    <location>
        <begin position="145"/>
        <end position="166"/>
    </location>
</feature>
<dbReference type="OrthoDB" id="411372at2759"/>
<feature type="zinc finger region" description="C3H1-type" evidence="5">
    <location>
        <begin position="241"/>
        <end position="269"/>
    </location>
</feature>
<dbReference type="Pfam" id="PF00642">
    <property type="entry name" value="zf-CCCH"/>
    <property type="match status" value="5"/>
</dbReference>
<dbReference type="AlphaFoldDB" id="A0A8S0PEU2"/>
<name>A0A8S0PEU2_OLEEU</name>
<feature type="region of interest" description="Disordered" evidence="6">
    <location>
        <begin position="93"/>
        <end position="190"/>
    </location>
</feature>
<dbReference type="GO" id="GO:0003729">
    <property type="term" value="F:mRNA binding"/>
    <property type="evidence" value="ECO:0007669"/>
    <property type="project" value="TreeGrafter"/>
</dbReference>
<accession>A0A8S0PEU2</accession>
<dbReference type="PROSITE" id="PS50103">
    <property type="entry name" value="ZF_C3H1"/>
    <property type="match status" value="5"/>
</dbReference>
<feature type="zinc finger region" description="C3H1-type" evidence="5">
    <location>
        <begin position="194"/>
        <end position="222"/>
    </location>
</feature>
<dbReference type="PANTHER" id="PTHR12506">
    <property type="entry name" value="PROTEIN PHOSPHATASE RELATED"/>
    <property type="match status" value="1"/>
</dbReference>
<dbReference type="SUPFAM" id="SSF90229">
    <property type="entry name" value="CCCH zinc finger"/>
    <property type="match status" value="5"/>
</dbReference>
<dbReference type="Proteomes" id="UP000594638">
    <property type="component" value="Unassembled WGS sequence"/>
</dbReference>
<feature type="zinc finger region" description="C3H1-type" evidence="5">
    <location>
        <begin position="287"/>
        <end position="315"/>
    </location>
</feature>
<evidence type="ECO:0000313" key="8">
    <source>
        <dbReference type="EMBL" id="CAA2939579.1"/>
    </source>
</evidence>
<evidence type="ECO:0000256" key="5">
    <source>
        <dbReference type="PROSITE-ProRule" id="PRU00723"/>
    </source>
</evidence>
<feature type="compositionally biased region" description="Basic and acidic residues" evidence="6">
    <location>
        <begin position="227"/>
        <end position="239"/>
    </location>
</feature>
<feature type="compositionally biased region" description="Basic and acidic residues" evidence="6">
    <location>
        <begin position="50"/>
        <end position="59"/>
    </location>
</feature>
<dbReference type="PANTHER" id="PTHR12506:SF20">
    <property type="entry name" value="ZINC FINGER CCCH DOMAIN-CONTAINING PROTEIN 67"/>
    <property type="match status" value="1"/>
</dbReference>
<feature type="domain" description="C3H1-type" evidence="7">
    <location>
        <begin position="471"/>
        <end position="499"/>
    </location>
</feature>
<dbReference type="InterPro" id="IPR036855">
    <property type="entry name" value="Znf_CCCH_sf"/>
</dbReference>
<feature type="compositionally biased region" description="Basic and acidic residues" evidence="6">
    <location>
        <begin position="167"/>
        <end position="176"/>
    </location>
</feature>
<feature type="compositionally biased region" description="Low complexity" evidence="6">
    <location>
        <begin position="330"/>
        <end position="347"/>
    </location>
</feature>
<dbReference type="EMBL" id="CACTIH010000043">
    <property type="protein sequence ID" value="CAA2939579.1"/>
    <property type="molecule type" value="Genomic_DNA"/>
</dbReference>
<dbReference type="InterPro" id="IPR050974">
    <property type="entry name" value="Plant_ZF_CCCH"/>
</dbReference>
<reference evidence="8 9" key="1">
    <citation type="submission" date="2019-12" db="EMBL/GenBank/DDBJ databases">
        <authorList>
            <person name="Alioto T."/>
            <person name="Alioto T."/>
            <person name="Gomez Garrido J."/>
        </authorList>
    </citation>
    <scope>NUCLEOTIDE SEQUENCE [LARGE SCALE GENOMIC DNA]</scope>
</reference>
<evidence type="ECO:0000256" key="4">
    <source>
        <dbReference type="ARBA" id="ARBA00023125"/>
    </source>
</evidence>
<feature type="domain" description="C3H1-type" evidence="7">
    <location>
        <begin position="241"/>
        <end position="269"/>
    </location>
</feature>
<proteinExistence type="predicted"/>
<feature type="region of interest" description="Disordered" evidence="6">
    <location>
        <begin position="219"/>
        <end position="240"/>
    </location>
</feature>
<keyword evidence="9" id="KW-1185">Reference proteome</keyword>
<sequence>MDSSESSIFEKPQNGNLGLGLINPESTPIDPISDQGGEKEVFDPQNAPEGKNDLPKGIDEEVKEKAVEEEEVKLRDAIEREIHQLTLEQAEIEAAWEEGPGLNDDYKEGNEVRTAENENVDGAKGVEYEVNENQNKEKDGQDVQNWEDEDRNGGYDENESSGEEYEGEGKSMEESVKGGMNIDYNSRKPQYPLRPDAEDCSFYMKTGSCKFGSGCKFNHPSRRKHQDVKERENQREGNPERAGQIECKYYLTSGGCKYGKACKYYHGTGRSPITPILKLNFLGLPIRTGEKECTYYMRNGSCKYGSNCRFHHPEPTAEPGGNPPPGYSNGGSLPPQGFFSSSTSSWSPPKALNETASVAPLMLPATQVIPSPNPEWNGYEAANYPSSERSLPTPPAFSMSLPTNMNFPFHHQQEMVIEEYPERPGEPECSFFLKTGDCKYKSNCKFHHPKKRYSKPMANPCTLNDKGLPLRPDQLICSHYSRFGICKYGPGCKFDHPAKFAISQPPPYDRPPFNSQNS</sequence>
<dbReference type="GO" id="GO:0008270">
    <property type="term" value="F:zinc ion binding"/>
    <property type="evidence" value="ECO:0007669"/>
    <property type="project" value="UniProtKB-KW"/>
</dbReference>
<feature type="region of interest" description="Disordered" evidence="6">
    <location>
        <begin position="1"/>
        <end position="59"/>
    </location>
</feature>
<feature type="compositionally biased region" description="Basic and acidic residues" evidence="6">
    <location>
        <begin position="104"/>
        <end position="116"/>
    </location>
</feature>
<keyword evidence="4" id="KW-0238">DNA-binding</keyword>
<protein>
    <submittedName>
        <fullName evidence="8">Zinc finger CCCH domain-containing 67 isoform X2</fullName>
    </submittedName>
</protein>
<dbReference type="SMART" id="SM00356">
    <property type="entry name" value="ZnF_C3H1"/>
    <property type="match status" value="5"/>
</dbReference>
<organism evidence="8 9">
    <name type="scientific">Olea europaea subsp. europaea</name>
    <dbReference type="NCBI Taxonomy" id="158383"/>
    <lineage>
        <taxon>Eukaryota</taxon>
        <taxon>Viridiplantae</taxon>
        <taxon>Streptophyta</taxon>
        <taxon>Embryophyta</taxon>
        <taxon>Tracheophyta</taxon>
        <taxon>Spermatophyta</taxon>
        <taxon>Magnoliopsida</taxon>
        <taxon>eudicotyledons</taxon>
        <taxon>Gunneridae</taxon>
        <taxon>Pentapetalae</taxon>
        <taxon>asterids</taxon>
        <taxon>lamiids</taxon>
        <taxon>Lamiales</taxon>
        <taxon>Oleaceae</taxon>
        <taxon>Oleeae</taxon>
        <taxon>Olea</taxon>
    </lineage>
</organism>
<gene>
    <name evidence="8" type="ORF">OLEA9_A022562</name>
</gene>
<keyword evidence="3 5" id="KW-0862">Zinc</keyword>
<feature type="domain" description="C3H1-type" evidence="7">
    <location>
        <begin position="194"/>
        <end position="222"/>
    </location>
</feature>
<comment type="caution">
    <text evidence="8">The sequence shown here is derived from an EMBL/GenBank/DDBJ whole genome shotgun (WGS) entry which is preliminary data.</text>
</comment>
<evidence type="ECO:0000256" key="3">
    <source>
        <dbReference type="ARBA" id="ARBA00022833"/>
    </source>
</evidence>
<evidence type="ECO:0000256" key="1">
    <source>
        <dbReference type="ARBA" id="ARBA00022723"/>
    </source>
</evidence>
<dbReference type="Gene3D" id="4.10.1000.10">
    <property type="entry name" value="Zinc finger, CCCH-type"/>
    <property type="match status" value="2"/>
</dbReference>
<keyword evidence="2 5" id="KW-0863">Zinc-finger</keyword>
<evidence type="ECO:0000313" key="9">
    <source>
        <dbReference type="Proteomes" id="UP000594638"/>
    </source>
</evidence>
<evidence type="ECO:0000259" key="7">
    <source>
        <dbReference type="PROSITE" id="PS50103"/>
    </source>
</evidence>
<evidence type="ECO:0000256" key="2">
    <source>
        <dbReference type="ARBA" id="ARBA00022771"/>
    </source>
</evidence>
<feature type="zinc finger region" description="C3H1-type" evidence="5">
    <location>
        <begin position="471"/>
        <end position="499"/>
    </location>
</feature>
<dbReference type="InterPro" id="IPR000571">
    <property type="entry name" value="Znf_CCCH"/>
</dbReference>
<feature type="zinc finger region" description="C3H1-type" evidence="5">
    <location>
        <begin position="423"/>
        <end position="451"/>
    </location>
</feature>
<dbReference type="Gramene" id="OE9A022562T5">
    <property type="protein sequence ID" value="OE9A022562C5"/>
    <property type="gene ID" value="OE9A022562"/>
</dbReference>
<feature type="domain" description="C3H1-type" evidence="7">
    <location>
        <begin position="423"/>
        <end position="451"/>
    </location>
</feature>
<evidence type="ECO:0000256" key="6">
    <source>
        <dbReference type="SAM" id="MobiDB-lite"/>
    </source>
</evidence>
<feature type="domain" description="C3H1-type" evidence="7">
    <location>
        <begin position="287"/>
        <end position="315"/>
    </location>
</feature>
<dbReference type="GO" id="GO:0003677">
    <property type="term" value="F:DNA binding"/>
    <property type="evidence" value="ECO:0007669"/>
    <property type="project" value="UniProtKB-KW"/>
</dbReference>
<feature type="region of interest" description="Disordered" evidence="6">
    <location>
        <begin position="314"/>
        <end position="351"/>
    </location>
</feature>
<dbReference type="Gene3D" id="2.30.30.1190">
    <property type="match status" value="1"/>
</dbReference>
<keyword evidence="1 5" id="KW-0479">Metal-binding</keyword>